<organism evidence="1 2">
    <name type="scientific">Mytilus edulis</name>
    <name type="common">Blue mussel</name>
    <dbReference type="NCBI Taxonomy" id="6550"/>
    <lineage>
        <taxon>Eukaryota</taxon>
        <taxon>Metazoa</taxon>
        <taxon>Spiralia</taxon>
        <taxon>Lophotrochozoa</taxon>
        <taxon>Mollusca</taxon>
        <taxon>Bivalvia</taxon>
        <taxon>Autobranchia</taxon>
        <taxon>Pteriomorphia</taxon>
        <taxon>Mytilida</taxon>
        <taxon>Mytiloidea</taxon>
        <taxon>Mytilidae</taxon>
        <taxon>Mytilinae</taxon>
        <taxon>Mytilus</taxon>
    </lineage>
</organism>
<protein>
    <submittedName>
        <fullName evidence="1">Uncharacterized protein</fullName>
    </submittedName>
</protein>
<gene>
    <name evidence="1" type="ORF">MEDL_6420</name>
</gene>
<proteinExistence type="predicted"/>
<dbReference type="Proteomes" id="UP000683360">
    <property type="component" value="Unassembled WGS sequence"/>
</dbReference>
<reference evidence="1" key="1">
    <citation type="submission" date="2021-03" db="EMBL/GenBank/DDBJ databases">
        <authorList>
            <person name="Bekaert M."/>
        </authorList>
    </citation>
    <scope>NUCLEOTIDE SEQUENCE</scope>
</reference>
<dbReference type="PANTHER" id="PTHR14819:SF25">
    <property type="entry name" value="CHROMOSOME UNDETERMINED SCAFFOLD_52, WHOLE GENOME SHOTGUN SEQUENCE"/>
    <property type="match status" value="1"/>
</dbReference>
<keyword evidence="2" id="KW-1185">Reference proteome</keyword>
<sequence>MFLQSLISLPLSSKDLGDMQSQTNTYVKEFTEIFSLNLESMKKEIIASFKNTTKRDVQWTDNPYKRIIDCLWGCNAYCPQCHEPCQYSDIEHFAQGNKHKCIQHRPLVVYGSTHDDSNTIMLENCNSLIKSPDRYLKLINEDNRQKCSYNDQVFIGWEILPVVASDECKYWKWLVCNRKDELRQFFSTDAKISLRSGIQLPWMRRFVV</sequence>
<dbReference type="InterPro" id="IPR052986">
    <property type="entry name" value="VLIG_GTPase"/>
</dbReference>
<evidence type="ECO:0000313" key="2">
    <source>
        <dbReference type="Proteomes" id="UP000683360"/>
    </source>
</evidence>
<evidence type="ECO:0000313" key="1">
    <source>
        <dbReference type="EMBL" id="CAG2191180.1"/>
    </source>
</evidence>
<accession>A0A8S3Q6X5</accession>
<dbReference type="EMBL" id="CAJPWZ010000356">
    <property type="protein sequence ID" value="CAG2191180.1"/>
    <property type="molecule type" value="Genomic_DNA"/>
</dbReference>
<name>A0A8S3Q6X5_MYTED</name>
<dbReference type="PANTHER" id="PTHR14819">
    <property type="entry name" value="GTP-BINDING"/>
    <property type="match status" value="1"/>
</dbReference>
<dbReference type="OrthoDB" id="1597724at2759"/>
<comment type="caution">
    <text evidence="1">The sequence shown here is derived from an EMBL/GenBank/DDBJ whole genome shotgun (WGS) entry which is preliminary data.</text>
</comment>
<dbReference type="AlphaFoldDB" id="A0A8S3Q6X5"/>